<reference evidence="1 2" key="1">
    <citation type="journal article" date="2017" name="BMC Genomics">
        <title>Genetic and functional characterisation of the lactococcal P335 phage-host interactions.</title>
        <authorList>
            <person name="Mahony J."/>
            <person name="Oliveira J."/>
            <person name="Collins B."/>
            <person name="Hanemaaijer L."/>
            <person name="Lugli G.A."/>
            <person name="Neve H."/>
            <person name="Ventura M."/>
            <person name="Kouwen T.R."/>
            <person name="Cambillau C."/>
            <person name="van Sinderen D."/>
        </authorList>
    </citation>
    <scope>NUCLEOTIDE SEQUENCE [LARGE SCALE GENOMIC DNA]</scope>
</reference>
<dbReference type="EMBL" id="KX160206">
    <property type="protein sequence ID" value="ANT43402.1"/>
    <property type="molecule type" value="Genomic_DNA"/>
</dbReference>
<dbReference type="InterPro" id="IPR008822">
    <property type="entry name" value="Endonuclease_RusA-like"/>
</dbReference>
<dbReference type="GO" id="GO:0006281">
    <property type="term" value="P:DNA repair"/>
    <property type="evidence" value="ECO:0007669"/>
    <property type="project" value="InterPro"/>
</dbReference>
<dbReference type="Proteomes" id="UP000225598">
    <property type="component" value="Segment"/>
</dbReference>
<dbReference type="GO" id="GO:0000287">
    <property type="term" value="F:magnesium ion binding"/>
    <property type="evidence" value="ECO:0007669"/>
    <property type="project" value="InterPro"/>
</dbReference>
<dbReference type="Pfam" id="PF05866">
    <property type="entry name" value="RusA"/>
    <property type="match status" value="1"/>
</dbReference>
<dbReference type="GO" id="GO:0006310">
    <property type="term" value="P:DNA recombination"/>
    <property type="evidence" value="ECO:0007669"/>
    <property type="project" value="InterPro"/>
</dbReference>
<accession>A0A1P8BKM6</accession>
<proteinExistence type="predicted"/>
<protein>
    <submittedName>
        <fullName evidence="1">RusA resolvase</fullName>
    </submittedName>
</protein>
<gene>
    <name evidence="1" type="ORF">DS50902_12</name>
</gene>
<name>A0A1P8BKM6_9CAUD</name>
<evidence type="ECO:0000313" key="1">
    <source>
        <dbReference type="EMBL" id="ANT43402.1"/>
    </source>
</evidence>
<sequence>MSSGKTNITHSEELKSRSWQRNLSMRLFLFLIAWLRCLQLLDLEKQVKFEFELDKMPTTQQQKGIKKENGILQFYDRRGTKNYSLKAQLMKNKPKECFEKNVPLKLSVTFFYAIKQKKRWWQWKTSRPDLDNLMKNLQDYMTKLRYYSDDSQIVWLEAKKVNDEKNRIEIEITEV</sequence>
<evidence type="ECO:0000313" key="2">
    <source>
        <dbReference type="Proteomes" id="UP000225598"/>
    </source>
</evidence>
<keyword evidence="2" id="KW-1185">Reference proteome</keyword>
<dbReference type="InterPro" id="IPR036614">
    <property type="entry name" value="RusA-like_sf"/>
</dbReference>
<dbReference type="Gene3D" id="3.30.1330.70">
    <property type="entry name" value="Holliday junction resolvase RusA"/>
    <property type="match status" value="1"/>
</dbReference>
<organism evidence="1 2">
    <name type="scientific">Lactococcus phage 50902</name>
    <dbReference type="NCBI Taxonomy" id="1868848"/>
    <lineage>
        <taxon>Viruses</taxon>
        <taxon>Duplodnaviria</taxon>
        <taxon>Heunggongvirae</taxon>
        <taxon>Uroviricota</taxon>
        <taxon>Caudoviricetes</taxon>
        <taxon>Vedamuthuvirus</taxon>
        <taxon>Vedamuthuvirus vv50902</taxon>
    </lineage>
</organism>
<dbReference type="SUPFAM" id="SSF103084">
    <property type="entry name" value="Holliday junction resolvase RusA"/>
    <property type="match status" value="1"/>
</dbReference>